<keyword evidence="2" id="KW-0378">Hydrolase</keyword>
<accession>A0A418MFI2</accession>
<dbReference type="InterPro" id="IPR000073">
    <property type="entry name" value="AB_hydrolase_1"/>
</dbReference>
<dbReference type="SUPFAM" id="SSF53474">
    <property type="entry name" value="alpha/beta-Hydrolases"/>
    <property type="match status" value="1"/>
</dbReference>
<dbReference type="EMBL" id="QXED01000002">
    <property type="protein sequence ID" value="RIV25483.1"/>
    <property type="molecule type" value="Genomic_DNA"/>
</dbReference>
<name>A0A418MFI2_9BACT</name>
<proteinExistence type="predicted"/>
<evidence type="ECO:0000313" key="3">
    <source>
        <dbReference type="Proteomes" id="UP000283523"/>
    </source>
</evidence>
<organism evidence="2 3">
    <name type="scientific">Fibrisoma montanum</name>
    <dbReference type="NCBI Taxonomy" id="2305895"/>
    <lineage>
        <taxon>Bacteria</taxon>
        <taxon>Pseudomonadati</taxon>
        <taxon>Bacteroidota</taxon>
        <taxon>Cytophagia</taxon>
        <taxon>Cytophagales</taxon>
        <taxon>Spirosomataceae</taxon>
        <taxon>Fibrisoma</taxon>
    </lineage>
</organism>
<sequence>MMSDSTALVLLHGHGVDASIWDGIYAGLSTDVRVLRPDFSRLTNHSTIEAYAEELYARLQSGQVDSCVVIGHSMGGYIALAFAEKYPDMIQGLGLFHSTAFADDEPKKEQRRQVIRKLDEEGTRPFLETAIPNMFAPDNRDAMSEKVHALIELNSVLPPQALQAGIRAMLSRPDRTPVLKQAAYPVLIVAGQHDQIVPPEKSRQLADMAADTELVVLNASGHLGMIEEPEQAQAAIRQFVDRL</sequence>
<comment type="caution">
    <text evidence="2">The sequence shown here is derived from an EMBL/GenBank/DDBJ whole genome shotgun (WGS) entry which is preliminary data.</text>
</comment>
<dbReference type="PRINTS" id="PR00111">
    <property type="entry name" value="ABHYDROLASE"/>
</dbReference>
<protein>
    <submittedName>
        <fullName evidence="2">Alpha/beta hydrolase</fullName>
    </submittedName>
</protein>
<dbReference type="Gene3D" id="3.40.50.1820">
    <property type="entry name" value="alpha/beta hydrolase"/>
    <property type="match status" value="1"/>
</dbReference>
<dbReference type="AlphaFoldDB" id="A0A418MFI2"/>
<dbReference type="Proteomes" id="UP000283523">
    <property type="component" value="Unassembled WGS sequence"/>
</dbReference>
<reference evidence="2 3" key="1">
    <citation type="submission" date="2018-08" db="EMBL/GenBank/DDBJ databases">
        <title>Fibrisoma montanum sp. nov., isolated from Danxia mountain soil.</title>
        <authorList>
            <person name="Huang Y."/>
        </authorList>
    </citation>
    <scope>NUCLEOTIDE SEQUENCE [LARGE SCALE GENOMIC DNA]</scope>
    <source>
        <strain evidence="2 3">HYT19</strain>
    </source>
</reference>
<dbReference type="Pfam" id="PF12697">
    <property type="entry name" value="Abhydrolase_6"/>
    <property type="match status" value="1"/>
</dbReference>
<keyword evidence="3" id="KW-1185">Reference proteome</keyword>
<feature type="domain" description="AB hydrolase-1" evidence="1">
    <location>
        <begin position="8"/>
        <end position="232"/>
    </location>
</feature>
<evidence type="ECO:0000259" key="1">
    <source>
        <dbReference type="Pfam" id="PF12697"/>
    </source>
</evidence>
<dbReference type="GO" id="GO:0016787">
    <property type="term" value="F:hydrolase activity"/>
    <property type="evidence" value="ECO:0007669"/>
    <property type="project" value="UniProtKB-KW"/>
</dbReference>
<dbReference type="InterPro" id="IPR029058">
    <property type="entry name" value="AB_hydrolase_fold"/>
</dbReference>
<dbReference type="InterPro" id="IPR050266">
    <property type="entry name" value="AB_hydrolase_sf"/>
</dbReference>
<gene>
    <name evidence="2" type="ORF">DYU11_09305</name>
</gene>
<dbReference type="PANTHER" id="PTHR43798">
    <property type="entry name" value="MONOACYLGLYCEROL LIPASE"/>
    <property type="match status" value="1"/>
</dbReference>
<evidence type="ECO:0000313" key="2">
    <source>
        <dbReference type="EMBL" id="RIV25483.1"/>
    </source>
</evidence>
<dbReference type="OrthoDB" id="252464at2"/>